<feature type="transmembrane region" description="Helical" evidence="1">
    <location>
        <begin position="121"/>
        <end position="140"/>
    </location>
</feature>
<keyword evidence="3" id="KW-1185">Reference proteome</keyword>
<feature type="transmembrane region" description="Helical" evidence="1">
    <location>
        <begin position="182"/>
        <end position="201"/>
    </location>
</feature>
<keyword evidence="1" id="KW-1133">Transmembrane helix</keyword>
<proteinExistence type="predicted"/>
<evidence type="ECO:0000313" key="2">
    <source>
        <dbReference type="EMBL" id="ESQ92681.1"/>
    </source>
</evidence>
<keyword evidence="1" id="KW-0472">Membrane</keyword>
<dbReference type="PATRIC" id="fig|1121022.4.peg.1529"/>
<dbReference type="RefSeq" id="WP_018082581.1">
    <property type="nucleotide sequence ID" value="NZ_AQWM01000015.1"/>
</dbReference>
<feature type="transmembrane region" description="Helical" evidence="1">
    <location>
        <begin position="147"/>
        <end position="167"/>
    </location>
</feature>
<protein>
    <submittedName>
        <fullName evidence="2">Uncharacterized protein</fullName>
    </submittedName>
</protein>
<sequence>MSLSSTLIFLATRILPDSRKMWGDAMLEEFKFIDSGRESFEFALGCLWAATKERVKPMNIVVKIGRWSVGGVTAAYGIFHLCGFAHAISMALGKTGSFYNTLVAHQHLEAAESYRAASPMLALYLLAMGLSNLTAAICLVRWRPRTFTFACLGVFVTSMMFTAASLWDNWDTLVGWRLADRGWQFIPLGLLVGAAYVFWLLGSRNKSQGIAA</sequence>
<evidence type="ECO:0000313" key="3">
    <source>
        <dbReference type="Proteomes" id="UP000017837"/>
    </source>
</evidence>
<dbReference type="EMBL" id="AWGB01000011">
    <property type="protein sequence ID" value="ESQ92681.1"/>
    <property type="molecule type" value="Genomic_DNA"/>
</dbReference>
<name>V4PWE7_9CAUL</name>
<reference evidence="2 3" key="1">
    <citation type="journal article" date="2014" name="Nature">
        <title>Sequential evolution of bacterial morphology by co-option of a developmental regulator.</title>
        <authorList>
            <person name="Jiang C."/>
            <person name="Brown P.J."/>
            <person name="Ducret A."/>
            <person name="Brun Y.V."/>
        </authorList>
    </citation>
    <scope>NUCLEOTIDE SEQUENCE [LARGE SCALE GENOMIC DNA]</scope>
    <source>
        <strain evidence="2 3">DSM 16100</strain>
    </source>
</reference>
<dbReference type="OrthoDB" id="5520726at2"/>
<evidence type="ECO:0000256" key="1">
    <source>
        <dbReference type="SAM" id="Phobius"/>
    </source>
</evidence>
<keyword evidence="1" id="KW-0812">Transmembrane</keyword>
<accession>V4PWE7</accession>
<dbReference type="AlphaFoldDB" id="V4PWE7"/>
<gene>
    <name evidence="2" type="ORF">ABENE_07625</name>
</gene>
<dbReference type="Proteomes" id="UP000017837">
    <property type="component" value="Unassembled WGS sequence"/>
</dbReference>
<comment type="caution">
    <text evidence="2">The sequence shown here is derived from an EMBL/GenBank/DDBJ whole genome shotgun (WGS) entry which is preliminary data.</text>
</comment>
<organism evidence="2 3">
    <name type="scientific">Asticcacaulis benevestitus DSM 16100 = ATCC BAA-896</name>
    <dbReference type="NCBI Taxonomy" id="1121022"/>
    <lineage>
        <taxon>Bacteria</taxon>
        <taxon>Pseudomonadati</taxon>
        <taxon>Pseudomonadota</taxon>
        <taxon>Alphaproteobacteria</taxon>
        <taxon>Caulobacterales</taxon>
        <taxon>Caulobacteraceae</taxon>
        <taxon>Asticcacaulis</taxon>
    </lineage>
</organism>